<gene>
    <name evidence="1" type="ORF">HK413_03145</name>
</gene>
<name>A0ABX1VZM0_9SPHI</name>
<organism evidence="1 2">
    <name type="scientific">Mucilaginibacter humi</name>
    <dbReference type="NCBI Taxonomy" id="2732510"/>
    <lineage>
        <taxon>Bacteria</taxon>
        <taxon>Pseudomonadati</taxon>
        <taxon>Bacteroidota</taxon>
        <taxon>Sphingobacteriia</taxon>
        <taxon>Sphingobacteriales</taxon>
        <taxon>Sphingobacteriaceae</taxon>
        <taxon>Mucilaginibacter</taxon>
    </lineage>
</organism>
<evidence type="ECO:0000313" key="2">
    <source>
        <dbReference type="Proteomes" id="UP000566071"/>
    </source>
</evidence>
<evidence type="ECO:0000313" key="1">
    <source>
        <dbReference type="EMBL" id="NNU33401.1"/>
    </source>
</evidence>
<accession>A0ABX1VZM0</accession>
<keyword evidence="2" id="KW-1185">Reference proteome</keyword>
<sequence>MGPKYRHTSEPDNARTQFDISYNQKRSAREKYRSAVNDLQLAMKNAKSLAVGSKADLENYFIRAESNGTVYQLLKEQGEAVRMNEPVALLGRSGARLIRLSVDQEDIRQVRTGQTVLLKTDVSGDRIYQAKVSRVYPVMNEADQTFRVDALFTGGSDPAYIHSSVEANIIIAKKTKCLTIPLAMLLPGDSIRVRENGRVITKPVKTGLRTADEVEITGGADTKTAIVDPLSQ</sequence>
<dbReference type="PANTHER" id="PTHR30469">
    <property type="entry name" value="MULTIDRUG RESISTANCE PROTEIN MDTA"/>
    <property type="match status" value="1"/>
</dbReference>
<protein>
    <submittedName>
        <fullName evidence="1">HlyD family efflux transporter periplasmic adaptor subunit</fullName>
    </submittedName>
</protein>
<dbReference type="EMBL" id="JABFCR010000009">
    <property type="protein sequence ID" value="NNU33401.1"/>
    <property type="molecule type" value="Genomic_DNA"/>
</dbReference>
<comment type="caution">
    <text evidence="1">The sequence shown here is derived from an EMBL/GenBank/DDBJ whole genome shotgun (WGS) entry which is preliminary data.</text>
</comment>
<dbReference type="Proteomes" id="UP000566071">
    <property type="component" value="Unassembled WGS sequence"/>
</dbReference>
<dbReference type="Gene3D" id="2.40.30.170">
    <property type="match status" value="1"/>
</dbReference>
<proteinExistence type="predicted"/>
<reference evidence="1 2" key="1">
    <citation type="submission" date="2020-05" db="EMBL/GenBank/DDBJ databases">
        <authorList>
            <person name="Khan S.A."/>
            <person name="Jeon C.O."/>
            <person name="Chun B.H."/>
        </authorList>
    </citation>
    <scope>NUCLEOTIDE SEQUENCE [LARGE SCALE GENOMIC DNA]</scope>
    <source>
        <strain evidence="1 2">S1162</strain>
    </source>
</reference>